<evidence type="ECO:0000313" key="3">
    <source>
        <dbReference type="EMBL" id="OGE42337.1"/>
    </source>
</evidence>
<sequence>MNKNVRQQKLKMWKENLKQLEEQLSEIMLKKGQAAQDGDLSENAAYIMAGEDADTLRVQIEQVKKIIQDLEG</sequence>
<feature type="coiled-coil region" evidence="1">
    <location>
        <begin position="3"/>
        <end position="37"/>
    </location>
</feature>
<keyword evidence="1" id="KW-0175">Coiled coil</keyword>
<name>A0A1F5KN16_9BACT</name>
<reference evidence="3 4" key="1">
    <citation type="journal article" date="2016" name="Nat. Commun.">
        <title>Thousands of microbial genomes shed light on interconnected biogeochemical processes in an aquifer system.</title>
        <authorList>
            <person name="Anantharaman K."/>
            <person name="Brown C.T."/>
            <person name="Hug L.A."/>
            <person name="Sharon I."/>
            <person name="Castelle C.J."/>
            <person name="Probst A.J."/>
            <person name="Thomas B.C."/>
            <person name="Singh A."/>
            <person name="Wilkins M.J."/>
            <person name="Karaoz U."/>
            <person name="Brodie E.L."/>
            <person name="Williams K.H."/>
            <person name="Hubbard S.S."/>
            <person name="Banfield J.F."/>
        </authorList>
    </citation>
    <scope>NUCLEOTIDE SEQUENCE [LARGE SCALE GENOMIC DNA]</scope>
</reference>
<dbReference type="InterPro" id="IPR036805">
    <property type="entry name" value="Tscrpt_elong_fac_GreA/B_N_sf"/>
</dbReference>
<dbReference type="AlphaFoldDB" id="A0A1F5KN16"/>
<comment type="caution">
    <text evidence="3">The sequence shown here is derived from an EMBL/GenBank/DDBJ whole genome shotgun (WGS) entry which is preliminary data.</text>
</comment>
<evidence type="ECO:0000259" key="2">
    <source>
        <dbReference type="Pfam" id="PF03449"/>
    </source>
</evidence>
<dbReference type="SUPFAM" id="SSF46557">
    <property type="entry name" value="GreA transcript cleavage protein, N-terminal domain"/>
    <property type="match status" value="1"/>
</dbReference>
<evidence type="ECO:0000313" key="4">
    <source>
        <dbReference type="Proteomes" id="UP000178565"/>
    </source>
</evidence>
<dbReference type="Gene3D" id="1.10.287.180">
    <property type="entry name" value="Transcription elongation factor, GreA/GreB, N-terminal domain"/>
    <property type="match status" value="1"/>
</dbReference>
<dbReference type="GO" id="GO:0032784">
    <property type="term" value="P:regulation of DNA-templated transcription elongation"/>
    <property type="evidence" value="ECO:0007669"/>
    <property type="project" value="InterPro"/>
</dbReference>
<evidence type="ECO:0000256" key="1">
    <source>
        <dbReference type="SAM" id="Coils"/>
    </source>
</evidence>
<gene>
    <name evidence="3" type="ORF">A3B45_02185</name>
</gene>
<organism evidence="3 4">
    <name type="scientific">Candidatus Daviesbacteria bacterium RIFCSPLOWO2_01_FULL_39_12</name>
    <dbReference type="NCBI Taxonomy" id="1797785"/>
    <lineage>
        <taxon>Bacteria</taxon>
        <taxon>Candidatus Daviesiibacteriota</taxon>
    </lineage>
</organism>
<dbReference type="GO" id="GO:0003677">
    <property type="term" value="F:DNA binding"/>
    <property type="evidence" value="ECO:0007669"/>
    <property type="project" value="InterPro"/>
</dbReference>
<dbReference type="EMBL" id="MFDM01000027">
    <property type="protein sequence ID" value="OGE42337.1"/>
    <property type="molecule type" value="Genomic_DNA"/>
</dbReference>
<proteinExistence type="predicted"/>
<dbReference type="STRING" id="1797785.A3B45_02185"/>
<dbReference type="Pfam" id="PF03449">
    <property type="entry name" value="GreA_GreB_N"/>
    <property type="match status" value="1"/>
</dbReference>
<dbReference type="Proteomes" id="UP000178565">
    <property type="component" value="Unassembled WGS sequence"/>
</dbReference>
<feature type="domain" description="Transcription elongation factor GreA/GreB N-terminal" evidence="2">
    <location>
        <begin position="7"/>
        <end position="69"/>
    </location>
</feature>
<dbReference type="InterPro" id="IPR022691">
    <property type="entry name" value="Tscrpt_elong_fac_GreA/B_N"/>
</dbReference>
<protein>
    <recommendedName>
        <fullName evidence="2">Transcription elongation factor GreA/GreB N-terminal domain-containing protein</fullName>
    </recommendedName>
</protein>
<accession>A0A1F5KN16</accession>